<dbReference type="InterPro" id="IPR000537">
    <property type="entry name" value="UbiA_prenyltransferase"/>
</dbReference>
<keyword evidence="3" id="KW-1133">Transmembrane helix</keyword>
<dbReference type="Pfam" id="PF01040">
    <property type="entry name" value="UbiA"/>
    <property type="match status" value="1"/>
</dbReference>
<keyword evidence="2" id="KW-0812">Transmembrane</keyword>
<evidence type="ECO:0000256" key="2">
    <source>
        <dbReference type="ARBA" id="ARBA00022692"/>
    </source>
</evidence>
<gene>
    <name evidence="5" type="ORF">AWH69_11795</name>
</gene>
<sequence>MRAARGLALTTHPGPAVAVTALSALLSRAASLPLSRGSRVVTAVGCGQLVIGWTNDLLDVQRDRAVARADKPLAKGDVSPVAVGSAATLAAVSCVVASLGCGRRSGLTHLGVVGCGVAYNLGLKSTWWSFAPYALAFGSLPSVATLAAPSPALAPWPTTAGAALLGVGAHLVNALPDLEDDAATGVAGLPHRLGERRTRQLVGAVLLGSTLVLLAGRRPLRRADLVPLAATLALVPPAVRTRGRSSLAAVVAIAGVDVALLGRGRPRKDPRR</sequence>
<evidence type="ECO:0000256" key="3">
    <source>
        <dbReference type="ARBA" id="ARBA00022989"/>
    </source>
</evidence>
<dbReference type="CDD" id="cd13956">
    <property type="entry name" value="PT_UbiA"/>
    <property type="match status" value="1"/>
</dbReference>
<dbReference type="GO" id="GO:0016765">
    <property type="term" value="F:transferase activity, transferring alkyl or aryl (other than methyl) groups"/>
    <property type="evidence" value="ECO:0007669"/>
    <property type="project" value="InterPro"/>
</dbReference>
<name>A0A176QCE4_9MICO</name>
<dbReference type="GO" id="GO:0016020">
    <property type="term" value="C:membrane"/>
    <property type="evidence" value="ECO:0007669"/>
    <property type="project" value="UniProtKB-SubCell"/>
</dbReference>
<proteinExistence type="predicted"/>
<dbReference type="AlphaFoldDB" id="A0A176QCE4"/>
<organism evidence="5 6">
    <name type="scientific">Janibacter melonis</name>
    <dbReference type="NCBI Taxonomy" id="262209"/>
    <lineage>
        <taxon>Bacteria</taxon>
        <taxon>Bacillati</taxon>
        <taxon>Actinomycetota</taxon>
        <taxon>Actinomycetes</taxon>
        <taxon>Micrococcales</taxon>
        <taxon>Intrasporangiaceae</taxon>
        <taxon>Janibacter</taxon>
    </lineage>
</organism>
<keyword evidence="4" id="KW-0472">Membrane</keyword>
<dbReference type="EMBL" id="LQZG01000003">
    <property type="protein sequence ID" value="OAB87337.1"/>
    <property type="molecule type" value="Genomic_DNA"/>
</dbReference>
<evidence type="ECO:0000313" key="5">
    <source>
        <dbReference type="EMBL" id="OAB87337.1"/>
    </source>
</evidence>
<accession>A0A176QCE4</accession>
<dbReference type="Proteomes" id="UP000076976">
    <property type="component" value="Unassembled WGS sequence"/>
</dbReference>
<keyword evidence="6" id="KW-1185">Reference proteome</keyword>
<evidence type="ECO:0000256" key="4">
    <source>
        <dbReference type="ARBA" id="ARBA00023136"/>
    </source>
</evidence>
<evidence type="ECO:0000313" key="6">
    <source>
        <dbReference type="Proteomes" id="UP000076976"/>
    </source>
</evidence>
<dbReference type="STRING" id="262209.AWH69_11795"/>
<comment type="caution">
    <text evidence="5">The sequence shown here is derived from an EMBL/GenBank/DDBJ whole genome shotgun (WGS) entry which is preliminary data.</text>
</comment>
<protein>
    <recommendedName>
        <fullName evidence="7">4-hydroxybenzoate polyprenyltransferase</fullName>
    </recommendedName>
</protein>
<dbReference type="InterPro" id="IPR044878">
    <property type="entry name" value="UbiA_sf"/>
</dbReference>
<reference evidence="5 6" key="1">
    <citation type="submission" date="2016-01" db="EMBL/GenBank/DDBJ databases">
        <title>Janibacter melonis strain CD11_4 genome sequencing and assembly.</title>
        <authorList>
            <person name="Nair G.R."/>
            <person name="Kaur G."/>
            <person name="Chander A.M."/>
            <person name="Mayilraj S."/>
        </authorList>
    </citation>
    <scope>NUCLEOTIDE SEQUENCE [LARGE SCALE GENOMIC DNA]</scope>
    <source>
        <strain evidence="5 6">CD11-4</strain>
    </source>
</reference>
<comment type="subcellular location">
    <subcellularLocation>
        <location evidence="1">Membrane</location>
        <topology evidence="1">Multi-pass membrane protein</topology>
    </subcellularLocation>
</comment>
<evidence type="ECO:0000256" key="1">
    <source>
        <dbReference type="ARBA" id="ARBA00004141"/>
    </source>
</evidence>
<dbReference type="Gene3D" id="1.10.357.140">
    <property type="entry name" value="UbiA prenyltransferase"/>
    <property type="match status" value="1"/>
</dbReference>
<evidence type="ECO:0008006" key="7">
    <source>
        <dbReference type="Google" id="ProtNLM"/>
    </source>
</evidence>